<gene>
    <name evidence="1" type="ORF">M917_1222</name>
</gene>
<reference evidence="1 2" key="1">
    <citation type="journal article" date="2013" name="Genome Announc.">
        <title>Draft Genome Sequence of Psychrobacter aquaticus Strain CMS 56T, Isolated from a Cyanobacterial Mat Sample Collected from Water Bodies in the McMurdo Dry Valley Region of Antarctica.</title>
        <authorList>
            <person name="Reddy G.S."/>
            <person name="Ara S."/>
            <person name="Singh A."/>
            <person name="Kumar Pinnaka A."/>
            <person name="Shivaji S."/>
        </authorList>
    </citation>
    <scope>NUCLEOTIDE SEQUENCE [LARGE SCALE GENOMIC DNA]</scope>
    <source>
        <strain evidence="1 2">CMS 56</strain>
    </source>
</reference>
<dbReference type="EMBL" id="AUSW01000018">
    <property type="protein sequence ID" value="ERL55880.1"/>
    <property type="molecule type" value="Genomic_DNA"/>
</dbReference>
<organism evidence="1 2">
    <name type="scientific">Psychrobacter aquaticus CMS 56</name>
    <dbReference type="NCBI Taxonomy" id="1354303"/>
    <lineage>
        <taxon>Bacteria</taxon>
        <taxon>Pseudomonadati</taxon>
        <taxon>Pseudomonadota</taxon>
        <taxon>Gammaproteobacteria</taxon>
        <taxon>Moraxellales</taxon>
        <taxon>Moraxellaceae</taxon>
        <taxon>Psychrobacter</taxon>
    </lineage>
</organism>
<accession>U4T4P2</accession>
<dbReference type="RefSeq" id="WP_021813868.1">
    <property type="nucleotide sequence ID" value="NZ_AUSW01000018.1"/>
</dbReference>
<dbReference type="Proteomes" id="UP000016761">
    <property type="component" value="Unassembled WGS sequence"/>
</dbReference>
<proteinExistence type="predicted"/>
<dbReference type="AlphaFoldDB" id="U4T4P2"/>
<dbReference type="PATRIC" id="fig|1354303.4.peg.1205"/>
<protein>
    <submittedName>
        <fullName evidence="1">Uncharacterized protein</fullName>
    </submittedName>
</protein>
<sequence length="245" mass="28688">MKNTNVYIGNKDCWKCFFEKLQAFAQQSESYKDSLPEYKERDAIKIAEVRHIKINNDANADLPQSLLDFFKSNSVGDYLSLDLTVDDTDEVLITTNSVDKRMLDVIFDEDDEEENEDEDFEKPGKNQFFYKYDCDYDNGRSLLNFADINNTDLMAFKNDVHSIRLNYEDHEIILLPKYSSDVVEQEIWLLDSSGDFYRFRSFAELIIWKSISSVMYFTGSNYDITIDDLKRFGADNILDLDLLQM</sequence>
<keyword evidence="2" id="KW-1185">Reference proteome</keyword>
<name>U4T4P2_9GAMM</name>
<evidence type="ECO:0000313" key="1">
    <source>
        <dbReference type="EMBL" id="ERL55880.1"/>
    </source>
</evidence>
<comment type="caution">
    <text evidence="1">The sequence shown here is derived from an EMBL/GenBank/DDBJ whole genome shotgun (WGS) entry which is preliminary data.</text>
</comment>
<dbReference type="STRING" id="1354303.M917_1222"/>
<evidence type="ECO:0000313" key="2">
    <source>
        <dbReference type="Proteomes" id="UP000016761"/>
    </source>
</evidence>